<feature type="domain" description="Condensation" evidence="1">
    <location>
        <begin position="14"/>
        <end position="234"/>
    </location>
</feature>
<accession>A0ABW7JTN2</accession>
<feature type="non-terminal residue" evidence="2">
    <location>
        <position position="1"/>
    </location>
</feature>
<dbReference type="Gene3D" id="3.30.559.10">
    <property type="entry name" value="Chloramphenicol acetyltransferase-like domain"/>
    <property type="match status" value="1"/>
</dbReference>
<gene>
    <name evidence="2" type="ORF">ACHIPZ_24655</name>
</gene>
<dbReference type="Gene3D" id="3.30.559.30">
    <property type="entry name" value="Nonribosomal peptide synthetase, condensation domain"/>
    <property type="match status" value="1"/>
</dbReference>
<evidence type="ECO:0000313" key="3">
    <source>
        <dbReference type="Proteomes" id="UP001609175"/>
    </source>
</evidence>
<dbReference type="SUPFAM" id="SSF52777">
    <property type="entry name" value="CoA-dependent acyltransferases"/>
    <property type="match status" value="2"/>
</dbReference>
<proteinExistence type="predicted"/>
<feature type="non-terminal residue" evidence="2">
    <location>
        <position position="234"/>
    </location>
</feature>
<dbReference type="PANTHER" id="PTHR45398:SF1">
    <property type="entry name" value="ENZYME, PUTATIVE (JCVI)-RELATED"/>
    <property type="match status" value="1"/>
</dbReference>
<evidence type="ECO:0000313" key="2">
    <source>
        <dbReference type="EMBL" id="MFH5211371.1"/>
    </source>
</evidence>
<dbReference type="PANTHER" id="PTHR45398">
    <property type="match status" value="1"/>
</dbReference>
<dbReference type="EMBL" id="JBIMSO010000080">
    <property type="protein sequence ID" value="MFH5211371.1"/>
    <property type="molecule type" value="Genomic_DNA"/>
</dbReference>
<evidence type="ECO:0000259" key="1">
    <source>
        <dbReference type="Pfam" id="PF00668"/>
    </source>
</evidence>
<name>A0ABW7JTN2_9NOCA</name>
<reference evidence="2 3" key="1">
    <citation type="submission" date="2024-10" db="EMBL/GenBank/DDBJ databases">
        <authorList>
            <person name="Riesco R."/>
        </authorList>
    </citation>
    <scope>NUCLEOTIDE SEQUENCE [LARGE SCALE GENOMIC DNA]</scope>
    <source>
        <strain evidence="2 3">NCIMB 15449</strain>
    </source>
</reference>
<dbReference type="Pfam" id="PF00668">
    <property type="entry name" value="Condensation"/>
    <property type="match status" value="1"/>
</dbReference>
<dbReference type="InterPro" id="IPR023213">
    <property type="entry name" value="CAT-like_dom_sf"/>
</dbReference>
<comment type="caution">
    <text evidence="2">The sequence shown here is derived from an EMBL/GenBank/DDBJ whole genome shotgun (WGS) entry which is preliminary data.</text>
</comment>
<dbReference type="Proteomes" id="UP001609175">
    <property type="component" value="Unassembled WGS sequence"/>
</dbReference>
<sequence>ILPAAQAVPALELEQIDETAIQPALIALASQGFDLSREVPIRGRLLQIAHNDRADQDIVLVLVLHHIACDGTSLAPLVKDVTTAYAARAFDTTPNWQPLQVHYADYAMWQRELLGDETDPASLSAEQSRYWVNQLAGTPEMLELPTDRPRPVTASGLGDNVEFDIPADILDRLHHIARDRNATLFMVIHTALAIVLARLSNSDDICIGTQIAGRGEEALDDLVGMFGNTLALRT</sequence>
<organism evidence="2 3">
    <name type="scientific">Antrihabitans spumae</name>
    <dbReference type="NCBI Taxonomy" id="3373370"/>
    <lineage>
        <taxon>Bacteria</taxon>
        <taxon>Bacillati</taxon>
        <taxon>Actinomycetota</taxon>
        <taxon>Actinomycetes</taxon>
        <taxon>Mycobacteriales</taxon>
        <taxon>Nocardiaceae</taxon>
        <taxon>Antrihabitans</taxon>
    </lineage>
</organism>
<dbReference type="InterPro" id="IPR001242">
    <property type="entry name" value="Condensation_dom"/>
</dbReference>
<protein>
    <submittedName>
        <fullName evidence="2">Condensation domain-containing protein</fullName>
    </submittedName>
</protein>
<dbReference type="RefSeq" id="WP_395117794.1">
    <property type="nucleotide sequence ID" value="NZ_JBIMSO010000080.1"/>
</dbReference>